<protein>
    <submittedName>
        <fullName evidence="1">Uncharacterized protein</fullName>
    </submittedName>
</protein>
<comment type="caution">
    <text evidence="1">The sequence shown here is derived from an EMBL/GenBank/DDBJ whole genome shotgun (WGS) entry which is preliminary data.</text>
</comment>
<sequence>MRLQPGKPPGLVHAEQQDWPSWHARLAPSSQRIAVSRYAREGVLAMASPDICFAWPFKNREGFVSPIEPE</sequence>
<dbReference type="EMBL" id="BPPX01000004">
    <property type="protein sequence ID" value="GJC79349.1"/>
    <property type="molecule type" value="Genomic_DNA"/>
</dbReference>
<name>A0AA37GEB8_9PEZI</name>
<dbReference type="Proteomes" id="UP001055172">
    <property type="component" value="Unassembled WGS sequence"/>
</dbReference>
<organism evidence="1 2">
    <name type="scientific">Colletotrichum liriopes</name>
    <dbReference type="NCBI Taxonomy" id="708192"/>
    <lineage>
        <taxon>Eukaryota</taxon>
        <taxon>Fungi</taxon>
        <taxon>Dikarya</taxon>
        <taxon>Ascomycota</taxon>
        <taxon>Pezizomycotina</taxon>
        <taxon>Sordariomycetes</taxon>
        <taxon>Hypocreomycetidae</taxon>
        <taxon>Glomerellales</taxon>
        <taxon>Glomerellaceae</taxon>
        <taxon>Colletotrichum</taxon>
        <taxon>Colletotrichum spaethianum species complex</taxon>
    </lineage>
</organism>
<keyword evidence="2" id="KW-1185">Reference proteome</keyword>
<accession>A0AA37GEB8</accession>
<evidence type="ECO:0000313" key="2">
    <source>
        <dbReference type="Proteomes" id="UP001055172"/>
    </source>
</evidence>
<dbReference type="AlphaFoldDB" id="A0AA37GEB8"/>
<evidence type="ECO:0000313" key="1">
    <source>
        <dbReference type="EMBL" id="GJC79349.1"/>
    </source>
</evidence>
<reference evidence="1 2" key="1">
    <citation type="submission" date="2021-07" db="EMBL/GenBank/DDBJ databases">
        <title>Genome data of Colletotrichum spaethianum.</title>
        <authorList>
            <person name="Utami Y.D."/>
            <person name="Hiruma K."/>
        </authorList>
    </citation>
    <scope>NUCLEOTIDE SEQUENCE [LARGE SCALE GENOMIC DNA]</scope>
    <source>
        <strain evidence="1 2">MAFF 242679</strain>
    </source>
</reference>
<proteinExistence type="predicted"/>
<gene>
    <name evidence="1" type="ORF">ColLi_02187</name>
</gene>